<gene>
    <name evidence="3" type="ORF">O3P69_006674</name>
</gene>
<comment type="caution">
    <text evidence="3">The sequence shown here is derived from an EMBL/GenBank/DDBJ whole genome shotgun (WGS) entry which is preliminary data.</text>
</comment>
<evidence type="ECO:0000256" key="1">
    <source>
        <dbReference type="SAM" id="MobiDB-lite"/>
    </source>
</evidence>
<keyword evidence="4" id="KW-1185">Reference proteome</keyword>
<reference evidence="3 4" key="1">
    <citation type="submission" date="2023-03" db="EMBL/GenBank/DDBJ databases">
        <title>High-quality genome of Scylla paramamosain provides insights in environmental adaptation.</title>
        <authorList>
            <person name="Zhang L."/>
        </authorList>
    </citation>
    <scope>NUCLEOTIDE SEQUENCE [LARGE SCALE GENOMIC DNA]</scope>
    <source>
        <strain evidence="3">LZ_2023a</strain>
        <tissue evidence="3">Muscle</tissue>
    </source>
</reference>
<name>A0AAW0U252_SCYPA</name>
<dbReference type="Proteomes" id="UP001487740">
    <property type="component" value="Unassembled WGS sequence"/>
</dbReference>
<dbReference type="Pfam" id="PF10545">
    <property type="entry name" value="MADF_DNA_bdg"/>
    <property type="match status" value="1"/>
</dbReference>
<dbReference type="InterPro" id="IPR006578">
    <property type="entry name" value="MADF-dom"/>
</dbReference>
<accession>A0AAW0U252</accession>
<evidence type="ECO:0000313" key="4">
    <source>
        <dbReference type="Proteomes" id="UP001487740"/>
    </source>
</evidence>
<feature type="region of interest" description="Disordered" evidence="1">
    <location>
        <begin position="1"/>
        <end position="48"/>
    </location>
</feature>
<proteinExistence type="predicted"/>
<dbReference type="EMBL" id="JARAKH010000020">
    <property type="protein sequence ID" value="KAK8393503.1"/>
    <property type="molecule type" value="Genomic_DNA"/>
</dbReference>
<evidence type="ECO:0000259" key="2">
    <source>
        <dbReference type="Pfam" id="PF10545"/>
    </source>
</evidence>
<feature type="domain" description="MADF" evidence="2">
    <location>
        <begin position="88"/>
        <end position="123"/>
    </location>
</feature>
<evidence type="ECO:0000313" key="3">
    <source>
        <dbReference type="EMBL" id="KAK8393503.1"/>
    </source>
</evidence>
<sequence>MNRHGRRSVDHGLNSLQISRDDTTLNSGPMDNSSEFQYQEQPPVSATAAHWPASHAQFDTHHHPMMEGDGLSRTISKMVEEKLNTEDLICEIEKLPALWDPSCEGYANKIEKQNCWNAIMVILIPDFEEKPLSEKKEILYLGEKKDFDYASFDGKRGRPWGRLAGWTSILCLEVFVVRPAEPTRFCGRVVLNCQGFVAVLRVGASDEVGW</sequence>
<protein>
    <recommendedName>
        <fullName evidence="2">MADF domain-containing protein</fullName>
    </recommendedName>
</protein>
<feature type="compositionally biased region" description="Polar residues" evidence="1">
    <location>
        <begin position="14"/>
        <end position="44"/>
    </location>
</feature>
<dbReference type="AlphaFoldDB" id="A0AAW0U252"/>
<organism evidence="3 4">
    <name type="scientific">Scylla paramamosain</name>
    <name type="common">Mud crab</name>
    <dbReference type="NCBI Taxonomy" id="85552"/>
    <lineage>
        <taxon>Eukaryota</taxon>
        <taxon>Metazoa</taxon>
        <taxon>Ecdysozoa</taxon>
        <taxon>Arthropoda</taxon>
        <taxon>Crustacea</taxon>
        <taxon>Multicrustacea</taxon>
        <taxon>Malacostraca</taxon>
        <taxon>Eumalacostraca</taxon>
        <taxon>Eucarida</taxon>
        <taxon>Decapoda</taxon>
        <taxon>Pleocyemata</taxon>
        <taxon>Brachyura</taxon>
        <taxon>Eubrachyura</taxon>
        <taxon>Portunoidea</taxon>
        <taxon>Portunidae</taxon>
        <taxon>Portuninae</taxon>
        <taxon>Scylla</taxon>
    </lineage>
</organism>